<gene>
    <name evidence="3" type="ORF">EBO15_22770</name>
</gene>
<keyword evidence="1" id="KW-0472">Membrane</keyword>
<evidence type="ECO:0000256" key="1">
    <source>
        <dbReference type="SAM" id="Phobius"/>
    </source>
</evidence>
<evidence type="ECO:0000313" key="4">
    <source>
        <dbReference type="Proteomes" id="UP000282674"/>
    </source>
</evidence>
<accession>A0A3M2LX22</accession>
<feature type="transmembrane region" description="Helical" evidence="1">
    <location>
        <begin position="33"/>
        <end position="52"/>
    </location>
</feature>
<evidence type="ECO:0000313" key="3">
    <source>
        <dbReference type="EMBL" id="RMI41460.1"/>
    </source>
</evidence>
<keyword evidence="1" id="KW-0812">Transmembrane</keyword>
<organism evidence="3 4">
    <name type="scientific">Actinomadura harenae</name>
    <dbReference type="NCBI Taxonomy" id="2483351"/>
    <lineage>
        <taxon>Bacteria</taxon>
        <taxon>Bacillati</taxon>
        <taxon>Actinomycetota</taxon>
        <taxon>Actinomycetes</taxon>
        <taxon>Streptosporangiales</taxon>
        <taxon>Thermomonosporaceae</taxon>
        <taxon>Actinomadura</taxon>
    </lineage>
</organism>
<dbReference type="AlphaFoldDB" id="A0A3M2LX22"/>
<keyword evidence="1" id="KW-1133">Transmembrane helix</keyword>
<keyword evidence="2" id="KW-0732">Signal</keyword>
<reference evidence="3 4" key="1">
    <citation type="submission" date="2018-10" db="EMBL/GenBank/DDBJ databases">
        <title>Isolation from soil.</title>
        <authorList>
            <person name="Hu J."/>
        </authorList>
    </citation>
    <scope>NUCLEOTIDE SEQUENCE [LARGE SCALE GENOMIC DNA]</scope>
    <source>
        <strain evidence="3 4">NEAU-Ht49</strain>
    </source>
</reference>
<feature type="signal peptide" evidence="2">
    <location>
        <begin position="1"/>
        <end position="19"/>
    </location>
</feature>
<keyword evidence="4" id="KW-1185">Reference proteome</keyword>
<proteinExistence type="predicted"/>
<dbReference type="RefSeq" id="WP_407643381.1">
    <property type="nucleotide sequence ID" value="NZ_RFFG01000042.1"/>
</dbReference>
<feature type="chain" id="PRO_5039128157" evidence="2">
    <location>
        <begin position="20"/>
        <end position="73"/>
    </location>
</feature>
<dbReference type="Proteomes" id="UP000282674">
    <property type="component" value="Unassembled WGS sequence"/>
</dbReference>
<comment type="caution">
    <text evidence="3">The sequence shown here is derived from an EMBL/GenBank/DDBJ whole genome shotgun (WGS) entry which is preliminary data.</text>
</comment>
<name>A0A3M2LX22_9ACTN</name>
<feature type="non-terminal residue" evidence="3">
    <location>
        <position position="1"/>
    </location>
</feature>
<sequence length="73" mass="7253">PALARPAAAAAAMAAVVLAADHAVTVAFGQVAAVRLVVAGGLGLLAYLLLAVPKDAFLRVAHRLPIPAMSKEG</sequence>
<protein>
    <submittedName>
        <fullName evidence="3">Uncharacterized protein</fullName>
    </submittedName>
</protein>
<evidence type="ECO:0000256" key="2">
    <source>
        <dbReference type="SAM" id="SignalP"/>
    </source>
</evidence>
<dbReference type="EMBL" id="RFFG01000042">
    <property type="protein sequence ID" value="RMI41460.1"/>
    <property type="molecule type" value="Genomic_DNA"/>
</dbReference>